<protein>
    <recommendedName>
        <fullName evidence="4">CBS domain-containing protein</fullName>
    </recommendedName>
</protein>
<accession>A0AAV9DF43</accession>
<reference evidence="2" key="2">
    <citation type="submission" date="2023-06" db="EMBL/GenBank/DDBJ databases">
        <authorList>
            <person name="Ma L."/>
            <person name="Liu K.-W."/>
            <person name="Li Z."/>
            <person name="Hsiao Y.-Y."/>
            <person name="Qi Y."/>
            <person name="Fu T."/>
            <person name="Tang G."/>
            <person name="Zhang D."/>
            <person name="Sun W.-H."/>
            <person name="Liu D.-K."/>
            <person name="Li Y."/>
            <person name="Chen G.-Z."/>
            <person name="Liu X.-D."/>
            <person name="Liao X.-Y."/>
            <person name="Jiang Y.-T."/>
            <person name="Yu X."/>
            <person name="Hao Y."/>
            <person name="Huang J."/>
            <person name="Zhao X.-W."/>
            <person name="Ke S."/>
            <person name="Chen Y.-Y."/>
            <person name="Wu W.-L."/>
            <person name="Hsu J.-L."/>
            <person name="Lin Y.-F."/>
            <person name="Huang M.-D."/>
            <person name="Li C.-Y."/>
            <person name="Huang L."/>
            <person name="Wang Z.-W."/>
            <person name="Zhao X."/>
            <person name="Zhong W.-Y."/>
            <person name="Peng D.-H."/>
            <person name="Ahmad S."/>
            <person name="Lan S."/>
            <person name="Zhang J.-S."/>
            <person name="Tsai W.-C."/>
            <person name="Van De Peer Y."/>
            <person name="Liu Z.-J."/>
        </authorList>
    </citation>
    <scope>NUCLEOTIDE SEQUENCE</scope>
    <source>
        <strain evidence="2">CP</strain>
        <tissue evidence="2">Leaves</tissue>
    </source>
</reference>
<feature type="region of interest" description="Disordered" evidence="1">
    <location>
        <begin position="37"/>
        <end position="73"/>
    </location>
</feature>
<name>A0AAV9DF43_ACOCL</name>
<evidence type="ECO:0000313" key="3">
    <source>
        <dbReference type="Proteomes" id="UP001180020"/>
    </source>
</evidence>
<keyword evidence="3" id="KW-1185">Reference proteome</keyword>
<organism evidence="2 3">
    <name type="scientific">Acorus calamus</name>
    <name type="common">Sweet flag</name>
    <dbReference type="NCBI Taxonomy" id="4465"/>
    <lineage>
        <taxon>Eukaryota</taxon>
        <taxon>Viridiplantae</taxon>
        <taxon>Streptophyta</taxon>
        <taxon>Embryophyta</taxon>
        <taxon>Tracheophyta</taxon>
        <taxon>Spermatophyta</taxon>
        <taxon>Magnoliopsida</taxon>
        <taxon>Liliopsida</taxon>
        <taxon>Acoraceae</taxon>
        <taxon>Acorus</taxon>
    </lineage>
</organism>
<dbReference type="Proteomes" id="UP001180020">
    <property type="component" value="Unassembled WGS sequence"/>
</dbReference>
<comment type="caution">
    <text evidence="2">The sequence shown here is derived from an EMBL/GenBank/DDBJ whole genome shotgun (WGS) entry which is preliminary data.</text>
</comment>
<evidence type="ECO:0008006" key="4">
    <source>
        <dbReference type="Google" id="ProtNLM"/>
    </source>
</evidence>
<gene>
    <name evidence="2" type="ORF">QJS10_CPB13g00060</name>
</gene>
<evidence type="ECO:0000256" key="1">
    <source>
        <dbReference type="SAM" id="MobiDB-lite"/>
    </source>
</evidence>
<dbReference type="AlphaFoldDB" id="A0AAV9DF43"/>
<sequence length="97" mass="10528">MLNEDKEAVGIITMEDVIEELLQMRVGSAQHGILSGVALENQIRKQPTPSPPTTSSPPPVPPPQPILPDHHHNHRAVRCGLRELCEHISSLASSSSD</sequence>
<reference evidence="2" key="1">
    <citation type="journal article" date="2023" name="Nat. Commun.">
        <title>Diploid and tetraploid genomes of Acorus and the evolution of monocots.</title>
        <authorList>
            <person name="Ma L."/>
            <person name="Liu K.W."/>
            <person name="Li Z."/>
            <person name="Hsiao Y.Y."/>
            <person name="Qi Y."/>
            <person name="Fu T."/>
            <person name="Tang G.D."/>
            <person name="Zhang D."/>
            <person name="Sun W.H."/>
            <person name="Liu D.K."/>
            <person name="Li Y."/>
            <person name="Chen G.Z."/>
            <person name="Liu X.D."/>
            <person name="Liao X.Y."/>
            <person name="Jiang Y.T."/>
            <person name="Yu X."/>
            <person name="Hao Y."/>
            <person name="Huang J."/>
            <person name="Zhao X.W."/>
            <person name="Ke S."/>
            <person name="Chen Y.Y."/>
            <person name="Wu W.L."/>
            <person name="Hsu J.L."/>
            <person name="Lin Y.F."/>
            <person name="Huang M.D."/>
            <person name="Li C.Y."/>
            <person name="Huang L."/>
            <person name="Wang Z.W."/>
            <person name="Zhao X."/>
            <person name="Zhong W.Y."/>
            <person name="Peng D.H."/>
            <person name="Ahmad S."/>
            <person name="Lan S."/>
            <person name="Zhang J.S."/>
            <person name="Tsai W.C."/>
            <person name="Van de Peer Y."/>
            <person name="Liu Z.J."/>
        </authorList>
    </citation>
    <scope>NUCLEOTIDE SEQUENCE</scope>
    <source>
        <strain evidence="2">CP</strain>
    </source>
</reference>
<evidence type="ECO:0000313" key="2">
    <source>
        <dbReference type="EMBL" id="KAK1299659.1"/>
    </source>
</evidence>
<dbReference type="EMBL" id="JAUJYO010000013">
    <property type="protein sequence ID" value="KAK1299659.1"/>
    <property type="molecule type" value="Genomic_DNA"/>
</dbReference>
<feature type="compositionally biased region" description="Pro residues" evidence="1">
    <location>
        <begin position="48"/>
        <end position="66"/>
    </location>
</feature>
<proteinExistence type="predicted"/>